<proteinExistence type="predicted"/>
<accession>A0ABY9USJ1</accession>
<keyword evidence="2" id="KW-1185">Reference proteome</keyword>
<dbReference type="EMBL" id="CP117522">
    <property type="protein sequence ID" value="WNE95526.1"/>
    <property type="molecule type" value="Genomic_DNA"/>
</dbReference>
<sequence>MPSSNADDRHQADQEPCRVLGPVGQFIALVTALVIDLTIKHLIGA</sequence>
<dbReference type="RefSeq" id="WP_311034864.1">
    <property type="nucleotide sequence ID" value="NZ_CP117522.1"/>
</dbReference>
<evidence type="ECO:0000313" key="2">
    <source>
        <dbReference type="Proteomes" id="UP001305606"/>
    </source>
</evidence>
<reference evidence="1 2" key="1">
    <citation type="submission" date="2023-02" db="EMBL/GenBank/DDBJ databases">
        <title>Streptomyces sp. SCA4-21 with antifungal activity against Fusarium oxysporum f. sp. cubense, Streptomyces sp. SCA2-17 with antifungal activity against Fusarium oxysporum f. sp. cubense.</title>
        <authorList>
            <person name="Qi D."/>
        </authorList>
    </citation>
    <scope>NUCLEOTIDE SEQUENCE [LARGE SCALE GENOMIC DNA]</scope>
    <source>
        <strain evidence="1 2">SCA4-21</strain>
    </source>
</reference>
<name>A0ABY9USJ1_9ACTN</name>
<dbReference type="Proteomes" id="UP001305606">
    <property type="component" value="Chromosome"/>
</dbReference>
<gene>
    <name evidence="1" type="ORF">PS467_09310</name>
</gene>
<organism evidence="1 2">
    <name type="scientific">Streptomyces luomodiensis</name>
    <dbReference type="NCBI Taxonomy" id="3026192"/>
    <lineage>
        <taxon>Bacteria</taxon>
        <taxon>Bacillati</taxon>
        <taxon>Actinomycetota</taxon>
        <taxon>Actinomycetes</taxon>
        <taxon>Kitasatosporales</taxon>
        <taxon>Streptomycetaceae</taxon>
        <taxon>Streptomyces</taxon>
    </lineage>
</organism>
<protein>
    <submittedName>
        <fullName evidence="1">Uncharacterized protein</fullName>
    </submittedName>
</protein>
<evidence type="ECO:0000313" key="1">
    <source>
        <dbReference type="EMBL" id="WNE95526.1"/>
    </source>
</evidence>